<keyword evidence="1" id="KW-0812">Transmembrane</keyword>
<comment type="caution">
    <text evidence="2">The sequence shown here is derived from an EMBL/GenBank/DDBJ whole genome shotgun (WGS) entry which is preliminary data.</text>
</comment>
<feature type="transmembrane region" description="Helical" evidence="1">
    <location>
        <begin position="199"/>
        <end position="223"/>
    </location>
</feature>
<reference evidence="2" key="1">
    <citation type="submission" date="2020-10" db="EMBL/GenBank/DDBJ databases">
        <authorList>
            <person name="Gilroy R."/>
        </authorList>
    </citation>
    <scope>NUCLEOTIDE SEQUENCE</scope>
    <source>
        <strain evidence="2">CHK176-6737</strain>
    </source>
</reference>
<dbReference type="InterPro" id="IPR007395">
    <property type="entry name" value="Zn_peptidase_2"/>
</dbReference>
<name>A0A9D1MTJ7_9FIRM</name>
<gene>
    <name evidence="2" type="ORF">IAD23_00470</name>
</gene>
<keyword evidence="1" id="KW-0472">Membrane</keyword>
<sequence>MGSYMLYYVTGIIMVPVIIFALICQINVKNTFNKYSRVRSARGMTGAQAAESLLRANGITDVKIQRVAGNLTDHYNPTTKTINLSEGVYNSTSIAAIGVACHEAGHACQHAQGYVPLKLRNIAIPATRIGSTLGIPLAVIGMFLSFEPLILVGIVLYSLVALFQLLTLPVEFNASSRALKTIDQYGYLSGTEYAGAKKVLTAAALTYVAALVSALATLLRLLLIYNRNNNR</sequence>
<accession>A0A9D1MTJ7</accession>
<proteinExistence type="predicted"/>
<keyword evidence="1" id="KW-1133">Transmembrane helix</keyword>
<dbReference type="AlphaFoldDB" id="A0A9D1MTJ7"/>
<dbReference type="Pfam" id="PF04298">
    <property type="entry name" value="Zn_peptidase_2"/>
    <property type="match status" value="1"/>
</dbReference>
<evidence type="ECO:0000313" key="2">
    <source>
        <dbReference type="EMBL" id="HIU68414.1"/>
    </source>
</evidence>
<evidence type="ECO:0000313" key="3">
    <source>
        <dbReference type="Proteomes" id="UP000824125"/>
    </source>
</evidence>
<dbReference type="Proteomes" id="UP000824125">
    <property type="component" value="Unassembled WGS sequence"/>
</dbReference>
<feature type="transmembrane region" description="Helical" evidence="1">
    <location>
        <begin position="137"/>
        <end position="163"/>
    </location>
</feature>
<feature type="transmembrane region" description="Helical" evidence="1">
    <location>
        <begin position="6"/>
        <end position="28"/>
    </location>
</feature>
<dbReference type="PANTHER" id="PTHR36434:SF1">
    <property type="entry name" value="MEMBRANE PROTEASE YUGP-RELATED"/>
    <property type="match status" value="1"/>
</dbReference>
<organism evidence="2 3">
    <name type="scientific">Candidatus Scybalenecus merdavium</name>
    <dbReference type="NCBI Taxonomy" id="2840939"/>
    <lineage>
        <taxon>Bacteria</taxon>
        <taxon>Bacillati</taxon>
        <taxon>Bacillota</taxon>
        <taxon>Clostridia</taxon>
        <taxon>Eubacteriales</taxon>
        <taxon>Oscillospiraceae</taxon>
        <taxon>Oscillospiraceae incertae sedis</taxon>
        <taxon>Candidatus Scybalenecus</taxon>
    </lineage>
</organism>
<dbReference type="PANTHER" id="PTHR36434">
    <property type="entry name" value="MEMBRANE PROTEASE YUGP-RELATED"/>
    <property type="match status" value="1"/>
</dbReference>
<evidence type="ECO:0000256" key="1">
    <source>
        <dbReference type="SAM" id="Phobius"/>
    </source>
</evidence>
<reference evidence="2" key="2">
    <citation type="journal article" date="2021" name="PeerJ">
        <title>Extensive microbial diversity within the chicken gut microbiome revealed by metagenomics and culture.</title>
        <authorList>
            <person name="Gilroy R."/>
            <person name="Ravi A."/>
            <person name="Getino M."/>
            <person name="Pursley I."/>
            <person name="Horton D.L."/>
            <person name="Alikhan N.F."/>
            <person name="Baker D."/>
            <person name="Gharbi K."/>
            <person name="Hall N."/>
            <person name="Watson M."/>
            <person name="Adriaenssens E.M."/>
            <person name="Foster-Nyarko E."/>
            <person name="Jarju S."/>
            <person name="Secka A."/>
            <person name="Antonio M."/>
            <person name="Oren A."/>
            <person name="Chaudhuri R.R."/>
            <person name="La Ragione R."/>
            <person name="Hildebrand F."/>
            <person name="Pallen M.J."/>
        </authorList>
    </citation>
    <scope>NUCLEOTIDE SEQUENCE</scope>
    <source>
        <strain evidence="2">CHK176-6737</strain>
    </source>
</reference>
<protein>
    <submittedName>
        <fullName evidence="2">Zinc metallopeptidase</fullName>
    </submittedName>
</protein>
<dbReference type="EMBL" id="DVNM01000002">
    <property type="protein sequence ID" value="HIU68414.1"/>
    <property type="molecule type" value="Genomic_DNA"/>
</dbReference>